<protein>
    <recommendedName>
        <fullName evidence="3">TetR/AcrR family transcriptional regulator</fullName>
    </recommendedName>
</protein>
<evidence type="ECO:0000313" key="1">
    <source>
        <dbReference type="EMBL" id="VEH71043.1"/>
    </source>
</evidence>
<sequence length="237" mass="26577">MRLTLTPRCDVGNEYVNRMRSHGRRTGPKPGFTHDDVVTAALEIGIRDFTLAGVAKRLGVGTPALYRTIASRDDLLRGCLKRLAEENRFTVPECGWRELLRHQAEWLWGLVDRHPGLAETFLVVTWAHHYFVRGMKTCIDALVERGFSPDDAVFAVDFIGDTVLCTHLVIEANRAILPGEDGTVATGLEVAVENFNREKFAEDFPEQLVPNEGWTGRGFLDRKIEFVIEGMARRVGG</sequence>
<name>A0A3S4Y8G9_9ACTN</name>
<proteinExistence type="predicted"/>
<dbReference type="InterPro" id="IPR009057">
    <property type="entry name" value="Homeodomain-like_sf"/>
</dbReference>
<dbReference type="Proteomes" id="UP000273044">
    <property type="component" value="Chromosome"/>
</dbReference>
<accession>A0A3S4Y8G9</accession>
<dbReference type="SUPFAM" id="SSF48498">
    <property type="entry name" value="Tetracyclin repressor-like, C-terminal domain"/>
    <property type="match status" value="1"/>
</dbReference>
<dbReference type="SUPFAM" id="SSF46689">
    <property type="entry name" value="Homeodomain-like"/>
    <property type="match status" value="1"/>
</dbReference>
<organism evidence="1 2">
    <name type="scientific">Arachnia propionica</name>
    <dbReference type="NCBI Taxonomy" id="1750"/>
    <lineage>
        <taxon>Bacteria</taxon>
        <taxon>Bacillati</taxon>
        <taxon>Actinomycetota</taxon>
        <taxon>Actinomycetes</taxon>
        <taxon>Propionibacteriales</taxon>
        <taxon>Propionibacteriaceae</taxon>
        <taxon>Arachnia</taxon>
    </lineage>
</organism>
<evidence type="ECO:0000313" key="2">
    <source>
        <dbReference type="Proteomes" id="UP000273044"/>
    </source>
</evidence>
<dbReference type="EMBL" id="LR134406">
    <property type="protein sequence ID" value="VEH71043.1"/>
    <property type="molecule type" value="Genomic_DNA"/>
</dbReference>
<dbReference type="InterPro" id="IPR036271">
    <property type="entry name" value="Tet_transcr_reg_TetR-rel_C_sf"/>
</dbReference>
<dbReference type="AlphaFoldDB" id="A0A3S4Y8G9"/>
<gene>
    <name evidence="1" type="ORF">NCTC12967_02353</name>
</gene>
<dbReference type="Gene3D" id="1.10.357.10">
    <property type="entry name" value="Tetracycline Repressor, domain 2"/>
    <property type="match status" value="1"/>
</dbReference>
<reference evidence="1 2" key="1">
    <citation type="submission" date="2018-12" db="EMBL/GenBank/DDBJ databases">
        <authorList>
            <consortium name="Pathogen Informatics"/>
        </authorList>
    </citation>
    <scope>NUCLEOTIDE SEQUENCE [LARGE SCALE GENOMIC DNA]</scope>
    <source>
        <strain evidence="1 2">NCTC12967</strain>
    </source>
</reference>
<evidence type="ECO:0008006" key="3">
    <source>
        <dbReference type="Google" id="ProtNLM"/>
    </source>
</evidence>
<keyword evidence="2" id="KW-1185">Reference proteome</keyword>